<dbReference type="RefSeq" id="WP_161818655.1">
    <property type="nucleotide sequence ID" value="NZ_JAACJS010000012.1"/>
</dbReference>
<proteinExistence type="predicted"/>
<comment type="caution">
    <text evidence="1">The sequence shown here is derived from an EMBL/GenBank/DDBJ whole genome shotgun (WGS) entry which is preliminary data.</text>
</comment>
<dbReference type="Proteomes" id="UP000753802">
    <property type="component" value="Unassembled WGS sequence"/>
</dbReference>
<organism evidence="1 2">
    <name type="scientific">Sediminibacterium roseum</name>
    <dbReference type="NCBI Taxonomy" id="1978412"/>
    <lineage>
        <taxon>Bacteria</taxon>
        <taxon>Pseudomonadati</taxon>
        <taxon>Bacteroidota</taxon>
        <taxon>Chitinophagia</taxon>
        <taxon>Chitinophagales</taxon>
        <taxon>Chitinophagaceae</taxon>
        <taxon>Sediminibacterium</taxon>
    </lineage>
</organism>
<name>A0ABW9ZWD2_9BACT</name>
<accession>A0ABW9ZWD2</accession>
<evidence type="ECO:0008006" key="3">
    <source>
        <dbReference type="Google" id="ProtNLM"/>
    </source>
</evidence>
<dbReference type="EMBL" id="JAACJS010000012">
    <property type="protein sequence ID" value="NCI50353.1"/>
    <property type="molecule type" value="Genomic_DNA"/>
</dbReference>
<gene>
    <name evidence="1" type="ORF">GWC95_10500</name>
</gene>
<evidence type="ECO:0000313" key="1">
    <source>
        <dbReference type="EMBL" id="NCI50353.1"/>
    </source>
</evidence>
<keyword evidence="2" id="KW-1185">Reference proteome</keyword>
<protein>
    <recommendedName>
        <fullName evidence="3">Transposase</fullName>
    </recommendedName>
</protein>
<reference evidence="1 2" key="1">
    <citation type="submission" date="2020-01" db="EMBL/GenBank/DDBJ databases">
        <title>Genome analysis.</title>
        <authorList>
            <person name="Wu S."/>
            <person name="Wang G."/>
        </authorList>
    </citation>
    <scope>NUCLEOTIDE SEQUENCE [LARGE SCALE GENOMIC DNA]</scope>
    <source>
        <strain evidence="1 2">SYL130</strain>
    </source>
</reference>
<sequence length="54" mass="6301">MKTEKQVEEYINSQPGSKRGDMQALHQLILGLMPGSRRWFLDGKNECSNHKYCF</sequence>
<evidence type="ECO:0000313" key="2">
    <source>
        <dbReference type="Proteomes" id="UP000753802"/>
    </source>
</evidence>